<feature type="domain" description="Gamma-glutamylcyclotransferase AIG2-like" evidence="5">
    <location>
        <begin position="231"/>
        <end position="321"/>
    </location>
</feature>
<reference evidence="6 7" key="1">
    <citation type="submission" date="2018-06" db="EMBL/GenBank/DDBJ databases">
        <title>Fusarium incarnatum-equiseti species complex species 28.</title>
        <authorList>
            <person name="Gardiner D.M."/>
        </authorList>
    </citation>
    <scope>NUCLEOTIDE SEQUENCE [LARGE SCALE GENOMIC DNA]</scope>
    <source>
        <strain evidence="6 7">FIESC_28</strain>
    </source>
</reference>
<feature type="region of interest" description="Disordered" evidence="4">
    <location>
        <begin position="201"/>
        <end position="222"/>
    </location>
</feature>
<gene>
    <name evidence="6" type="ORF">FIESC28_00994</name>
</gene>
<dbReference type="InterPro" id="IPR036568">
    <property type="entry name" value="GGCT-like_sf"/>
</dbReference>
<dbReference type="CDD" id="cd06661">
    <property type="entry name" value="GGCT_like"/>
    <property type="match status" value="1"/>
</dbReference>
<dbReference type="InterPro" id="IPR045038">
    <property type="entry name" value="AIG2-like"/>
</dbReference>
<evidence type="ECO:0000256" key="2">
    <source>
        <dbReference type="ARBA" id="ARBA00022679"/>
    </source>
</evidence>
<dbReference type="OrthoDB" id="3262926at2759"/>
<dbReference type="Proteomes" id="UP000253153">
    <property type="component" value="Unassembled WGS sequence"/>
</dbReference>
<keyword evidence="2" id="KW-0808">Transferase</keyword>
<dbReference type="Pfam" id="PF06094">
    <property type="entry name" value="GGACT"/>
    <property type="match status" value="1"/>
</dbReference>
<dbReference type="AlphaFoldDB" id="A0A366SA64"/>
<dbReference type="PANTHER" id="PTHR31544:SF4">
    <property type="entry name" value="GAMMA-GLUTAMYLCYCLOTRANSFERASE-RELATED"/>
    <property type="match status" value="1"/>
</dbReference>
<evidence type="ECO:0000256" key="3">
    <source>
        <dbReference type="ARBA" id="ARBA00030602"/>
    </source>
</evidence>
<organism evidence="6 7">
    <name type="scientific">Fusarium coffeatum</name>
    <dbReference type="NCBI Taxonomy" id="231269"/>
    <lineage>
        <taxon>Eukaryota</taxon>
        <taxon>Fungi</taxon>
        <taxon>Dikarya</taxon>
        <taxon>Ascomycota</taxon>
        <taxon>Pezizomycotina</taxon>
        <taxon>Sordariomycetes</taxon>
        <taxon>Hypocreomycetidae</taxon>
        <taxon>Hypocreales</taxon>
        <taxon>Nectriaceae</taxon>
        <taxon>Fusarium</taxon>
        <taxon>Fusarium incarnatum-equiseti species complex</taxon>
    </lineage>
</organism>
<dbReference type="EMBL" id="QKXC01000025">
    <property type="protein sequence ID" value="RBR26211.1"/>
    <property type="molecule type" value="Genomic_DNA"/>
</dbReference>
<dbReference type="GeneID" id="41990441"/>
<sequence>MELLDELELMAQAASALQENDEDMQTTVTRWQKLFGYSVSTAESKIKDHRKDALDFTISDDHWFVVRDRMKAEGHDRESYEHFYNYRRATHNVSNNQNRSIKERRMLRALGFLIKLEGPFSNVKSIIEAAGLSLDASTEVIPATDLFGEPCSFYRINMMDKLAIEEWLEKHPQPDLFSPTYVRDSARKDLSSTSLYPTLGLDTTLPQYRPESDKTYRQPPRPSQNEYPVWYFFYGTLLDKAILARLFGSDFHAPYREAKIRGGIVKIMGNYNALVDDESGTNVVHGKAMRVQTREHEERLRAYETNVYEVVRCKIEVGPNEFINGLTFRFIADFLD</sequence>
<dbReference type="RefSeq" id="XP_031020802.1">
    <property type="nucleotide sequence ID" value="XM_031155145.1"/>
</dbReference>
<proteinExistence type="inferred from homology"/>
<comment type="similarity">
    <text evidence="1">Belongs to the gamma-glutamylcyclotransferase family.</text>
</comment>
<evidence type="ECO:0000313" key="6">
    <source>
        <dbReference type="EMBL" id="RBR26211.1"/>
    </source>
</evidence>
<name>A0A366SA64_9HYPO</name>
<evidence type="ECO:0000259" key="5">
    <source>
        <dbReference type="Pfam" id="PF06094"/>
    </source>
</evidence>
<accession>A0A366SA64</accession>
<evidence type="ECO:0000256" key="4">
    <source>
        <dbReference type="SAM" id="MobiDB-lite"/>
    </source>
</evidence>
<dbReference type="InterPro" id="IPR013024">
    <property type="entry name" value="GGCT-like"/>
</dbReference>
<evidence type="ECO:0000256" key="1">
    <source>
        <dbReference type="ARBA" id="ARBA00008861"/>
    </source>
</evidence>
<dbReference type="GO" id="GO:0016740">
    <property type="term" value="F:transferase activity"/>
    <property type="evidence" value="ECO:0007669"/>
    <property type="project" value="UniProtKB-KW"/>
</dbReference>
<comment type="caution">
    <text evidence="6">The sequence shown here is derived from an EMBL/GenBank/DDBJ whole genome shotgun (WGS) entry which is preliminary data.</text>
</comment>
<dbReference type="InterPro" id="IPR009288">
    <property type="entry name" value="AIG2-like_dom"/>
</dbReference>
<dbReference type="PANTHER" id="PTHR31544">
    <property type="entry name" value="AIG2-LIKE PROTEIN D"/>
    <property type="match status" value="1"/>
</dbReference>
<evidence type="ECO:0000313" key="7">
    <source>
        <dbReference type="Proteomes" id="UP000253153"/>
    </source>
</evidence>
<dbReference type="SUPFAM" id="SSF110857">
    <property type="entry name" value="Gamma-glutamyl cyclotransferase-like"/>
    <property type="match status" value="1"/>
</dbReference>
<dbReference type="Gene3D" id="3.10.490.10">
    <property type="entry name" value="Gamma-glutamyl cyclotransferase-like"/>
    <property type="match status" value="1"/>
</dbReference>
<protein>
    <recommendedName>
        <fullName evidence="3">Putative gamma-glutamylcyclotransferase</fullName>
    </recommendedName>
</protein>
<keyword evidence="7" id="KW-1185">Reference proteome</keyword>